<comment type="caution">
    <text evidence="1">The sequence shown here is derived from an EMBL/GenBank/DDBJ whole genome shotgun (WGS) entry which is preliminary data.</text>
</comment>
<proteinExistence type="predicted"/>
<dbReference type="Proteomes" id="UP001469553">
    <property type="component" value="Unassembled WGS sequence"/>
</dbReference>
<keyword evidence="2" id="KW-1185">Reference proteome</keyword>
<organism evidence="1 2">
    <name type="scientific">Ameca splendens</name>
    <dbReference type="NCBI Taxonomy" id="208324"/>
    <lineage>
        <taxon>Eukaryota</taxon>
        <taxon>Metazoa</taxon>
        <taxon>Chordata</taxon>
        <taxon>Craniata</taxon>
        <taxon>Vertebrata</taxon>
        <taxon>Euteleostomi</taxon>
        <taxon>Actinopterygii</taxon>
        <taxon>Neopterygii</taxon>
        <taxon>Teleostei</taxon>
        <taxon>Neoteleostei</taxon>
        <taxon>Acanthomorphata</taxon>
        <taxon>Ovalentaria</taxon>
        <taxon>Atherinomorphae</taxon>
        <taxon>Cyprinodontiformes</taxon>
        <taxon>Goodeidae</taxon>
        <taxon>Ameca</taxon>
    </lineage>
</organism>
<evidence type="ECO:0000313" key="1">
    <source>
        <dbReference type="EMBL" id="MEQ2305331.1"/>
    </source>
</evidence>
<dbReference type="EMBL" id="JAHRIP010062341">
    <property type="protein sequence ID" value="MEQ2305331.1"/>
    <property type="molecule type" value="Genomic_DNA"/>
</dbReference>
<name>A0ABV0ZH76_9TELE</name>
<gene>
    <name evidence="1" type="ORF">AMECASPLE_036710</name>
</gene>
<accession>A0ABV0ZH76</accession>
<protein>
    <submittedName>
        <fullName evidence="1">Uncharacterized protein</fullName>
    </submittedName>
</protein>
<reference evidence="1 2" key="1">
    <citation type="submission" date="2021-06" db="EMBL/GenBank/DDBJ databases">
        <authorList>
            <person name="Palmer J.M."/>
        </authorList>
    </citation>
    <scope>NUCLEOTIDE SEQUENCE [LARGE SCALE GENOMIC DNA]</scope>
    <source>
        <strain evidence="1 2">AS_MEX2019</strain>
        <tissue evidence="1">Muscle</tissue>
    </source>
</reference>
<sequence>MERRPDGNGTENPMEAMGWRRVEARLTAERPMDGSLYMWSLEGSLAEDYCRIEADWLAQRHTEKPLGEAGGGPGNGVTADFL</sequence>
<evidence type="ECO:0000313" key="2">
    <source>
        <dbReference type="Proteomes" id="UP001469553"/>
    </source>
</evidence>